<gene>
    <name evidence="9" type="ORF">CPB83DRAFT_19262</name>
</gene>
<feature type="transmembrane region" description="Helical" evidence="7">
    <location>
        <begin position="148"/>
        <end position="169"/>
    </location>
</feature>
<keyword evidence="4 7" id="KW-0812">Transmembrane</keyword>
<dbReference type="InterPro" id="IPR051788">
    <property type="entry name" value="MFS_Transporter"/>
</dbReference>
<comment type="caution">
    <text evidence="9">The sequence shown here is derived from an EMBL/GenBank/DDBJ whole genome shotgun (WGS) entry which is preliminary data.</text>
</comment>
<name>A0A9P6EUY5_9AGAR</name>
<feature type="transmembrane region" description="Helical" evidence="7">
    <location>
        <begin position="242"/>
        <end position="261"/>
    </location>
</feature>
<dbReference type="InterPro" id="IPR036259">
    <property type="entry name" value="MFS_trans_sf"/>
</dbReference>
<comment type="similarity">
    <text evidence="2">Belongs to the major facilitator superfamily.</text>
</comment>
<evidence type="ECO:0000259" key="8">
    <source>
        <dbReference type="PROSITE" id="PS50850"/>
    </source>
</evidence>
<evidence type="ECO:0000313" key="9">
    <source>
        <dbReference type="EMBL" id="KAF9535544.1"/>
    </source>
</evidence>
<feature type="transmembrane region" description="Helical" evidence="7">
    <location>
        <begin position="304"/>
        <end position="326"/>
    </location>
</feature>
<evidence type="ECO:0000256" key="1">
    <source>
        <dbReference type="ARBA" id="ARBA00004127"/>
    </source>
</evidence>
<accession>A0A9P6EUY5</accession>
<feature type="transmembrane region" description="Helical" evidence="7">
    <location>
        <begin position="267"/>
        <end position="292"/>
    </location>
</feature>
<sequence>MSSFLRPVGFESCQTGLRERRRSSVNAIAAVPRLFSSAPSSQDQSSAVLDDDEHCLHTLASEITVSIPQLSTLKLAQLPDHASKITIPRHFKKPPTIDTTVYEVSTPTSSSPPTAFECRKEYFPEVKADSTLDPANMERIRWRLASGFFAYFMCGWGDGVTGTVLPYFMSDFHISFTLSSTLYAGGTIGFMFSTILIETLIHFLGQFDLSKTHWSWIPEFTFFGIRSPRKAPKSVGNSPSQARLLALLIASILHGSFFVMMGSRGSFWVMFFAYSVAAFARSILTATLNAYFVSGYKQSVGFAFGLWSFGGVVSPIVCQALIAIGIPYYQFYFGSLVLSGFNIAFLVATYMPTPREFATDRESTITAVAKHKVCLTPTSTPSTPLSDGAPNLPIKPETKGKSKALRTAVSMPFHWALSLFAMFYCGCETVTQAFMVSYLLGVRNADAKTAGYVTSGFWGGITVGRLLWGHYTPKLTYTQRKWVIQTCILLGLAMQITIWRVNSNIQNALAASIIGLLYGPVWPAILTLTTDILPPHVHMASMAITSAFASVGSSLFPFTAGLISSAHGIHTISYMTISLASTIAIFWMTFPSRIPCSK</sequence>
<keyword evidence="5 7" id="KW-1133">Transmembrane helix</keyword>
<evidence type="ECO:0000256" key="5">
    <source>
        <dbReference type="ARBA" id="ARBA00022989"/>
    </source>
</evidence>
<feature type="transmembrane region" description="Helical" evidence="7">
    <location>
        <begin position="569"/>
        <end position="590"/>
    </location>
</feature>
<evidence type="ECO:0000256" key="3">
    <source>
        <dbReference type="ARBA" id="ARBA00022448"/>
    </source>
</evidence>
<dbReference type="PROSITE" id="PS50850">
    <property type="entry name" value="MFS"/>
    <property type="match status" value="1"/>
</dbReference>
<dbReference type="AlphaFoldDB" id="A0A9P6EUY5"/>
<dbReference type="Gene3D" id="1.20.1250.20">
    <property type="entry name" value="MFS general substrate transporter like domains"/>
    <property type="match status" value="1"/>
</dbReference>
<dbReference type="Proteomes" id="UP000807306">
    <property type="component" value="Unassembled WGS sequence"/>
</dbReference>
<protein>
    <submittedName>
        <fullName evidence="9">Major facilitator superfamily domain-containing protein</fullName>
    </submittedName>
</protein>
<evidence type="ECO:0000256" key="4">
    <source>
        <dbReference type="ARBA" id="ARBA00022692"/>
    </source>
</evidence>
<feature type="transmembrane region" description="Helical" evidence="7">
    <location>
        <begin position="332"/>
        <end position="351"/>
    </location>
</feature>
<feature type="transmembrane region" description="Helical" evidence="7">
    <location>
        <begin position="482"/>
        <end position="502"/>
    </location>
</feature>
<keyword evidence="3" id="KW-0813">Transport</keyword>
<reference evidence="9" key="1">
    <citation type="submission" date="2020-11" db="EMBL/GenBank/DDBJ databases">
        <authorList>
            <consortium name="DOE Joint Genome Institute"/>
            <person name="Ahrendt S."/>
            <person name="Riley R."/>
            <person name="Andreopoulos W."/>
            <person name="Labutti K."/>
            <person name="Pangilinan J."/>
            <person name="Ruiz-Duenas F.J."/>
            <person name="Barrasa J.M."/>
            <person name="Sanchez-Garcia M."/>
            <person name="Camarero S."/>
            <person name="Miyauchi S."/>
            <person name="Serrano A."/>
            <person name="Linde D."/>
            <person name="Babiker R."/>
            <person name="Drula E."/>
            <person name="Ayuso-Fernandez I."/>
            <person name="Pacheco R."/>
            <person name="Padilla G."/>
            <person name="Ferreira P."/>
            <person name="Barriuso J."/>
            <person name="Kellner H."/>
            <person name="Castanera R."/>
            <person name="Alfaro M."/>
            <person name="Ramirez L."/>
            <person name="Pisabarro A.G."/>
            <person name="Kuo A."/>
            <person name="Tritt A."/>
            <person name="Lipzen A."/>
            <person name="He G."/>
            <person name="Yan M."/>
            <person name="Ng V."/>
            <person name="Cullen D."/>
            <person name="Martin F."/>
            <person name="Rosso M.-N."/>
            <person name="Henrissat B."/>
            <person name="Hibbett D."/>
            <person name="Martinez A.T."/>
            <person name="Grigoriev I.V."/>
        </authorList>
    </citation>
    <scope>NUCLEOTIDE SEQUENCE</scope>
    <source>
        <strain evidence="9">CBS 506.95</strain>
    </source>
</reference>
<dbReference type="PANTHER" id="PTHR23514:SF3">
    <property type="entry name" value="BYPASS OF STOP CODON PROTEIN 6"/>
    <property type="match status" value="1"/>
</dbReference>
<proteinExistence type="inferred from homology"/>
<organism evidence="9 10">
    <name type="scientific">Crepidotus variabilis</name>
    <dbReference type="NCBI Taxonomy" id="179855"/>
    <lineage>
        <taxon>Eukaryota</taxon>
        <taxon>Fungi</taxon>
        <taxon>Dikarya</taxon>
        <taxon>Basidiomycota</taxon>
        <taxon>Agaricomycotina</taxon>
        <taxon>Agaricomycetes</taxon>
        <taxon>Agaricomycetidae</taxon>
        <taxon>Agaricales</taxon>
        <taxon>Agaricineae</taxon>
        <taxon>Crepidotaceae</taxon>
        <taxon>Crepidotus</taxon>
    </lineage>
</organism>
<feature type="domain" description="Major facilitator superfamily (MFS) profile" evidence="8">
    <location>
        <begin position="404"/>
        <end position="598"/>
    </location>
</feature>
<dbReference type="InterPro" id="IPR020846">
    <property type="entry name" value="MFS_dom"/>
</dbReference>
<keyword evidence="10" id="KW-1185">Reference proteome</keyword>
<dbReference type="GO" id="GO:0012505">
    <property type="term" value="C:endomembrane system"/>
    <property type="evidence" value="ECO:0007669"/>
    <property type="project" value="UniProtKB-SubCell"/>
</dbReference>
<feature type="transmembrane region" description="Helical" evidence="7">
    <location>
        <begin position="181"/>
        <end position="204"/>
    </location>
</feature>
<dbReference type="GO" id="GO:0016020">
    <property type="term" value="C:membrane"/>
    <property type="evidence" value="ECO:0007669"/>
    <property type="project" value="TreeGrafter"/>
</dbReference>
<dbReference type="EMBL" id="MU157824">
    <property type="protein sequence ID" value="KAF9535544.1"/>
    <property type="molecule type" value="Genomic_DNA"/>
</dbReference>
<dbReference type="OrthoDB" id="413079at2759"/>
<dbReference type="InterPro" id="IPR011701">
    <property type="entry name" value="MFS"/>
</dbReference>
<dbReference type="Pfam" id="PF07690">
    <property type="entry name" value="MFS_1"/>
    <property type="match status" value="1"/>
</dbReference>
<feature type="transmembrane region" description="Helical" evidence="7">
    <location>
        <begin position="540"/>
        <end position="563"/>
    </location>
</feature>
<evidence type="ECO:0000313" key="10">
    <source>
        <dbReference type="Proteomes" id="UP000807306"/>
    </source>
</evidence>
<feature type="transmembrane region" description="Helical" evidence="7">
    <location>
        <begin position="452"/>
        <end position="470"/>
    </location>
</feature>
<evidence type="ECO:0000256" key="6">
    <source>
        <dbReference type="ARBA" id="ARBA00023136"/>
    </source>
</evidence>
<evidence type="ECO:0000256" key="2">
    <source>
        <dbReference type="ARBA" id="ARBA00008335"/>
    </source>
</evidence>
<evidence type="ECO:0000256" key="7">
    <source>
        <dbReference type="SAM" id="Phobius"/>
    </source>
</evidence>
<dbReference type="GO" id="GO:0022857">
    <property type="term" value="F:transmembrane transporter activity"/>
    <property type="evidence" value="ECO:0007669"/>
    <property type="project" value="InterPro"/>
</dbReference>
<comment type="subcellular location">
    <subcellularLocation>
        <location evidence="1">Endomembrane system</location>
        <topology evidence="1">Multi-pass membrane protein</topology>
    </subcellularLocation>
</comment>
<dbReference type="PANTHER" id="PTHR23514">
    <property type="entry name" value="BYPASS OF STOP CODON PROTEIN 6"/>
    <property type="match status" value="1"/>
</dbReference>
<keyword evidence="6 7" id="KW-0472">Membrane</keyword>
<feature type="transmembrane region" description="Helical" evidence="7">
    <location>
        <begin position="508"/>
        <end position="528"/>
    </location>
</feature>
<dbReference type="SUPFAM" id="SSF103473">
    <property type="entry name" value="MFS general substrate transporter"/>
    <property type="match status" value="1"/>
</dbReference>
<feature type="transmembrane region" description="Helical" evidence="7">
    <location>
        <begin position="415"/>
        <end position="440"/>
    </location>
</feature>